<dbReference type="Pfam" id="PF00254">
    <property type="entry name" value="FKBP_C"/>
    <property type="match status" value="1"/>
</dbReference>
<evidence type="ECO:0000256" key="4">
    <source>
        <dbReference type="ARBA" id="ARBA00022490"/>
    </source>
</evidence>
<dbReference type="PROSITE" id="PS50059">
    <property type="entry name" value="FKBP_PPIASE"/>
    <property type="match status" value="1"/>
</dbReference>
<dbReference type="Gene3D" id="3.10.50.40">
    <property type="match status" value="1"/>
</dbReference>
<dbReference type="Proteomes" id="UP000824055">
    <property type="component" value="Unassembled WGS sequence"/>
</dbReference>
<evidence type="ECO:0000313" key="13">
    <source>
        <dbReference type="Proteomes" id="UP000824055"/>
    </source>
</evidence>
<comment type="caution">
    <text evidence="12">The sequence shown here is derived from an EMBL/GenBank/DDBJ whole genome shotgun (WGS) entry which is preliminary data.</text>
</comment>
<feature type="domain" description="PPIase FKBP-type" evidence="11">
    <location>
        <begin position="6"/>
        <end position="74"/>
    </location>
</feature>
<evidence type="ECO:0000256" key="2">
    <source>
        <dbReference type="ARBA" id="ARBA00004496"/>
    </source>
</evidence>
<dbReference type="PANTHER" id="PTHR47861:SF3">
    <property type="entry name" value="FKBP-TYPE PEPTIDYL-PROLYL CIS-TRANS ISOMERASE SLYD"/>
    <property type="match status" value="1"/>
</dbReference>
<dbReference type="SUPFAM" id="SSF54534">
    <property type="entry name" value="FKBP-like"/>
    <property type="match status" value="1"/>
</dbReference>
<comment type="function">
    <text evidence="8">Also involved in hydrogenase metallocenter assembly, probably by participating in the nickel insertion step. This function in hydrogenase biosynthesis requires chaperone activity and the presence of the metal-binding domain, but not PPIase activity.</text>
</comment>
<dbReference type="GO" id="GO:0042026">
    <property type="term" value="P:protein refolding"/>
    <property type="evidence" value="ECO:0007669"/>
    <property type="project" value="UniProtKB-ARBA"/>
</dbReference>
<organism evidence="12 13">
    <name type="scientific">Candidatus Prevotella avicola</name>
    <dbReference type="NCBI Taxonomy" id="2838738"/>
    <lineage>
        <taxon>Bacteria</taxon>
        <taxon>Pseudomonadati</taxon>
        <taxon>Bacteroidota</taxon>
        <taxon>Bacteroidia</taxon>
        <taxon>Bacteroidales</taxon>
        <taxon>Prevotellaceae</taxon>
        <taxon>Prevotella</taxon>
    </lineage>
</organism>
<comment type="similarity">
    <text evidence="3 10">Belongs to the FKBP-type PPIase family.</text>
</comment>
<evidence type="ECO:0000256" key="10">
    <source>
        <dbReference type="RuleBase" id="RU003915"/>
    </source>
</evidence>
<dbReference type="InterPro" id="IPR048261">
    <property type="entry name" value="SlpA/SlyD-like_ins_sf"/>
</dbReference>
<proteinExistence type="inferred from homology"/>
<dbReference type="EC" id="5.2.1.8" evidence="10"/>
<accession>A0A9D2JW74</accession>
<evidence type="ECO:0000256" key="3">
    <source>
        <dbReference type="ARBA" id="ARBA00006577"/>
    </source>
</evidence>
<dbReference type="EMBL" id="DXBE01000028">
    <property type="protein sequence ID" value="HIZ68933.1"/>
    <property type="molecule type" value="Genomic_DNA"/>
</dbReference>
<dbReference type="InterPro" id="IPR001179">
    <property type="entry name" value="PPIase_FKBP_dom"/>
</dbReference>
<keyword evidence="6" id="KW-0143">Chaperone</keyword>
<evidence type="ECO:0000256" key="7">
    <source>
        <dbReference type="ARBA" id="ARBA00023235"/>
    </source>
</evidence>
<evidence type="ECO:0000259" key="11">
    <source>
        <dbReference type="PROSITE" id="PS50059"/>
    </source>
</evidence>
<evidence type="ECO:0000313" key="12">
    <source>
        <dbReference type="EMBL" id="HIZ68933.1"/>
    </source>
</evidence>
<evidence type="ECO:0000256" key="9">
    <source>
        <dbReference type="PROSITE-ProRule" id="PRU00277"/>
    </source>
</evidence>
<keyword evidence="7 9" id="KW-0413">Isomerase</keyword>
<dbReference type="PANTHER" id="PTHR47861">
    <property type="entry name" value="FKBP-TYPE PEPTIDYL-PROLYL CIS-TRANS ISOMERASE SLYD"/>
    <property type="match status" value="1"/>
</dbReference>
<evidence type="ECO:0000256" key="5">
    <source>
        <dbReference type="ARBA" id="ARBA00023110"/>
    </source>
</evidence>
<gene>
    <name evidence="12" type="ORF">H9966_03475</name>
</gene>
<evidence type="ECO:0000256" key="1">
    <source>
        <dbReference type="ARBA" id="ARBA00000971"/>
    </source>
</evidence>
<keyword evidence="5 9" id="KW-0697">Rotamase</keyword>
<dbReference type="InterPro" id="IPR046357">
    <property type="entry name" value="PPIase_dom_sf"/>
</dbReference>
<reference evidence="12" key="1">
    <citation type="journal article" date="2021" name="PeerJ">
        <title>Extensive microbial diversity within the chicken gut microbiome revealed by metagenomics and culture.</title>
        <authorList>
            <person name="Gilroy R."/>
            <person name="Ravi A."/>
            <person name="Getino M."/>
            <person name="Pursley I."/>
            <person name="Horton D.L."/>
            <person name="Alikhan N.F."/>
            <person name="Baker D."/>
            <person name="Gharbi K."/>
            <person name="Hall N."/>
            <person name="Watson M."/>
            <person name="Adriaenssens E.M."/>
            <person name="Foster-Nyarko E."/>
            <person name="Jarju S."/>
            <person name="Secka A."/>
            <person name="Antonio M."/>
            <person name="Oren A."/>
            <person name="Chaudhuri R.R."/>
            <person name="La Ragione R."/>
            <person name="Hildebrand F."/>
            <person name="Pallen M.J."/>
        </authorList>
    </citation>
    <scope>NUCLEOTIDE SEQUENCE</scope>
    <source>
        <strain evidence="12">ChiHecec3B27-8219</strain>
    </source>
</reference>
<keyword evidence="4" id="KW-0963">Cytoplasm</keyword>
<dbReference type="Gene3D" id="2.40.10.330">
    <property type="match status" value="1"/>
</dbReference>
<sequence length="225" mass="25144">MEQNANKYINVSYKLYDITNGEPRLLEETTPDHPFIFISGMGVVLPKFEENLINMAQRETFEFVLTPEEAYGERTEKHIVNVARETFCQNGHFDHDNVFVGAEIPLQNEDGNRFTGKVMEITDDNVKIDLNHPLAGLTLRFTGEILETREATIEEMTRLAKLISGECGCGCGHGEEGCSCGHHHEHGEEGCCGHHHEHGEEGCSCGGHGHHDGCRHHHDEEGKAN</sequence>
<dbReference type="GO" id="GO:0005737">
    <property type="term" value="C:cytoplasm"/>
    <property type="evidence" value="ECO:0007669"/>
    <property type="project" value="UniProtKB-SubCell"/>
</dbReference>
<comment type="subcellular location">
    <subcellularLocation>
        <location evidence="2">Cytoplasm</location>
    </subcellularLocation>
</comment>
<reference evidence="12" key="2">
    <citation type="submission" date="2021-04" db="EMBL/GenBank/DDBJ databases">
        <authorList>
            <person name="Gilroy R."/>
        </authorList>
    </citation>
    <scope>NUCLEOTIDE SEQUENCE</scope>
    <source>
        <strain evidence="12">ChiHecec3B27-8219</strain>
    </source>
</reference>
<dbReference type="GO" id="GO:0003755">
    <property type="term" value="F:peptidyl-prolyl cis-trans isomerase activity"/>
    <property type="evidence" value="ECO:0007669"/>
    <property type="project" value="UniProtKB-UniRule"/>
</dbReference>
<dbReference type="AlphaFoldDB" id="A0A9D2JW74"/>
<name>A0A9D2JW74_9BACT</name>
<comment type="catalytic activity">
    <reaction evidence="1 9 10">
        <text>[protein]-peptidylproline (omega=180) = [protein]-peptidylproline (omega=0)</text>
        <dbReference type="Rhea" id="RHEA:16237"/>
        <dbReference type="Rhea" id="RHEA-COMP:10747"/>
        <dbReference type="Rhea" id="RHEA-COMP:10748"/>
        <dbReference type="ChEBI" id="CHEBI:83833"/>
        <dbReference type="ChEBI" id="CHEBI:83834"/>
        <dbReference type="EC" id="5.2.1.8"/>
    </reaction>
</comment>
<protein>
    <recommendedName>
        <fullName evidence="10">Peptidyl-prolyl cis-trans isomerase</fullName>
        <ecNumber evidence="10">5.2.1.8</ecNumber>
    </recommendedName>
</protein>
<evidence type="ECO:0000256" key="6">
    <source>
        <dbReference type="ARBA" id="ARBA00023186"/>
    </source>
</evidence>
<evidence type="ECO:0000256" key="8">
    <source>
        <dbReference type="ARBA" id="ARBA00037071"/>
    </source>
</evidence>